<gene>
    <name evidence="1" type="ORF">PG991_003797</name>
</gene>
<evidence type="ECO:0008006" key="3">
    <source>
        <dbReference type="Google" id="ProtNLM"/>
    </source>
</evidence>
<accession>A0ABR1S4L1</accession>
<organism evidence="1 2">
    <name type="scientific">Apiospora marii</name>
    <dbReference type="NCBI Taxonomy" id="335849"/>
    <lineage>
        <taxon>Eukaryota</taxon>
        <taxon>Fungi</taxon>
        <taxon>Dikarya</taxon>
        <taxon>Ascomycota</taxon>
        <taxon>Pezizomycotina</taxon>
        <taxon>Sordariomycetes</taxon>
        <taxon>Xylariomycetidae</taxon>
        <taxon>Amphisphaeriales</taxon>
        <taxon>Apiosporaceae</taxon>
        <taxon>Apiospora</taxon>
    </lineage>
</organism>
<reference evidence="1 2" key="1">
    <citation type="submission" date="2023-01" db="EMBL/GenBank/DDBJ databases">
        <title>Analysis of 21 Apiospora genomes using comparative genomics revels a genus with tremendous synthesis potential of carbohydrate active enzymes and secondary metabolites.</title>
        <authorList>
            <person name="Sorensen T."/>
        </authorList>
    </citation>
    <scope>NUCLEOTIDE SEQUENCE [LARGE SCALE GENOMIC DNA]</scope>
    <source>
        <strain evidence="1 2">CBS 20057</strain>
    </source>
</reference>
<evidence type="ECO:0000313" key="1">
    <source>
        <dbReference type="EMBL" id="KAK8026741.1"/>
    </source>
</evidence>
<keyword evidence="2" id="KW-1185">Reference proteome</keyword>
<sequence>MKQTLDLCLDHPPRFSWPGAAAPDCTALTSLTLRHVRESALKGILSCTKRLFKLDWQFLYSESNIATRQTHDSPLYPPIADLDVIIDAPTPVRDTLKHLTIRTHAIQPVQLDYESLIEVRGSLEGLVEFPRVQRLEVPLPFLAGRLIPNNRFHVSERLPSNLRTLVLSNGLEEFADSMPDLENWEMALIASNLRDWLLYGGVGSSTPFLGQLDLGLVSGAWEGGLYYEVKKLLGKERVPVRVTFCGKEWEYE</sequence>
<dbReference type="EMBL" id="JAQQWI010000007">
    <property type="protein sequence ID" value="KAK8026741.1"/>
    <property type="molecule type" value="Genomic_DNA"/>
</dbReference>
<name>A0ABR1S4L1_9PEZI</name>
<comment type="caution">
    <text evidence="1">The sequence shown here is derived from an EMBL/GenBank/DDBJ whole genome shotgun (WGS) entry which is preliminary data.</text>
</comment>
<dbReference type="Proteomes" id="UP001396898">
    <property type="component" value="Unassembled WGS sequence"/>
</dbReference>
<evidence type="ECO:0000313" key="2">
    <source>
        <dbReference type="Proteomes" id="UP001396898"/>
    </source>
</evidence>
<proteinExistence type="predicted"/>
<protein>
    <recommendedName>
        <fullName evidence="3">F-box domain-containing protein</fullName>
    </recommendedName>
</protein>